<comment type="caution">
    <text evidence="3">The sequence shown here is derived from an EMBL/GenBank/DDBJ whole genome shotgun (WGS) entry which is preliminary data.</text>
</comment>
<dbReference type="RefSeq" id="WP_154766788.1">
    <property type="nucleotide sequence ID" value="NZ_WLYK01000001.1"/>
</dbReference>
<keyword evidence="4" id="KW-1185">Reference proteome</keyword>
<dbReference type="AlphaFoldDB" id="A0A7K1FHN2"/>
<keyword evidence="2" id="KW-0812">Transmembrane</keyword>
<gene>
    <name evidence="3" type="ORF">GIS00_02390</name>
</gene>
<feature type="region of interest" description="Disordered" evidence="1">
    <location>
        <begin position="82"/>
        <end position="105"/>
    </location>
</feature>
<dbReference type="EMBL" id="WLYK01000001">
    <property type="protein sequence ID" value="MTD12793.1"/>
    <property type="molecule type" value="Genomic_DNA"/>
</dbReference>
<sequence length="105" mass="12173">MGWWMRKDGLPRWLGTTSLSGSIVLTLTWTGLWLIQVLGDREVDVLFVLFAYVCLPVLILCYTATAIYLLRHPEKRTYTLSAARREREAEERRKTDEAEAVEEAR</sequence>
<keyword evidence="2" id="KW-1133">Transmembrane helix</keyword>
<evidence type="ECO:0000313" key="4">
    <source>
        <dbReference type="Proteomes" id="UP000460221"/>
    </source>
</evidence>
<feature type="transmembrane region" description="Helical" evidence="2">
    <location>
        <begin position="12"/>
        <end position="35"/>
    </location>
</feature>
<proteinExistence type="predicted"/>
<name>A0A7K1FHN2_9ACTN</name>
<keyword evidence="2" id="KW-0472">Membrane</keyword>
<evidence type="ECO:0000256" key="2">
    <source>
        <dbReference type="SAM" id="Phobius"/>
    </source>
</evidence>
<evidence type="ECO:0000313" key="3">
    <source>
        <dbReference type="EMBL" id="MTD12793.1"/>
    </source>
</evidence>
<feature type="transmembrane region" description="Helical" evidence="2">
    <location>
        <begin position="47"/>
        <end position="70"/>
    </location>
</feature>
<dbReference type="Proteomes" id="UP000460221">
    <property type="component" value="Unassembled WGS sequence"/>
</dbReference>
<evidence type="ECO:0000256" key="1">
    <source>
        <dbReference type="SAM" id="MobiDB-lite"/>
    </source>
</evidence>
<protein>
    <submittedName>
        <fullName evidence="3">Uncharacterized protein</fullName>
    </submittedName>
</protein>
<reference evidence="3 4" key="1">
    <citation type="submission" date="2019-11" db="EMBL/GenBank/DDBJ databases">
        <authorList>
            <person name="Jiang L.-Q."/>
        </authorList>
    </citation>
    <scope>NUCLEOTIDE SEQUENCE [LARGE SCALE GENOMIC DNA]</scope>
    <source>
        <strain evidence="3 4">YIM 132087</strain>
    </source>
</reference>
<accession>A0A7K1FHN2</accession>
<organism evidence="3 4">
    <name type="scientific">Nakamurella alba</name>
    <dbReference type="NCBI Taxonomy" id="2665158"/>
    <lineage>
        <taxon>Bacteria</taxon>
        <taxon>Bacillati</taxon>
        <taxon>Actinomycetota</taxon>
        <taxon>Actinomycetes</taxon>
        <taxon>Nakamurellales</taxon>
        <taxon>Nakamurellaceae</taxon>
        <taxon>Nakamurella</taxon>
    </lineage>
</organism>